<sequence length="177" mass="20013">MLKLKRLFHRPPVKVWVIKQIDRDLLHLCGQAELDPKAKRKQVLAELARGEYRGAVRMAGGGLVFNARLFAALIPLDELTLTDDGQAHWRERLWRVSQVPQRCWSFEGSLIAEPASHVGGSGLVSSEDVSGIRSRIDPDTPTLPGEVTFRAEDELETPEPFDSRYATRSLKRRGRHH</sequence>
<gene>
    <name evidence="2" type="ORF">RSO68_00845</name>
</gene>
<dbReference type="EMBL" id="JAVXUR010000001">
    <property type="protein sequence ID" value="MDT8878011.1"/>
    <property type="molecule type" value="Genomic_DNA"/>
</dbReference>
<protein>
    <submittedName>
        <fullName evidence="2">Uncharacterized protein</fullName>
    </submittedName>
</protein>
<proteinExistence type="predicted"/>
<accession>A0ABU3N9Y4</accession>
<keyword evidence="3" id="KW-1185">Reference proteome</keyword>
<evidence type="ECO:0000313" key="2">
    <source>
        <dbReference type="EMBL" id="MDT8878011.1"/>
    </source>
</evidence>
<dbReference type="RefSeq" id="WP_315585088.1">
    <property type="nucleotide sequence ID" value="NZ_JAVXUR010000001.1"/>
</dbReference>
<name>A0ABU3N9Y4_9GAMM</name>
<comment type="caution">
    <text evidence="2">The sequence shown here is derived from an EMBL/GenBank/DDBJ whole genome shotgun (WGS) entry which is preliminary data.</text>
</comment>
<feature type="region of interest" description="Disordered" evidence="1">
    <location>
        <begin position="150"/>
        <end position="177"/>
    </location>
</feature>
<reference evidence="3" key="1">
    <citation type="submission" date="2023-07" db="EMBL/GenBank/DDBJ databases">
        <title>Substrates and metabolic shifts associated with increased methane emissions in unrestored hypersaline salterns.</title>
        <authorList>
            <person name="Bueno De Mesquita C.P."/>
            <person name="Tringe S.G."/>
        </authorList>
    </citation>
    <scope>NUCLEOTIDE SEQUENCE [LARGE SCALE GENOMIC DNA]</scope>
    <source>
        <strain evidence="3">I4</strain>
    </source>
</reference>
<dbReference type="Proteomes" id="UP001255917">
    <property type="component" value="Unassembled WGS sequence"/>
</dbReference>
<evidence type="ECO:0000313" key="3">
    <source>
        <dbReference type="Proteomes" id="UP001255917"/>
    </source>
</evidence>
<evidence type="ECO:0000256" key="1">
    <source>
        <dbReference type="SAM" id="MobiDB-lite"/>
    </source>
</evidence>
<organism evidence="2 3">
    <name type="scientific">Halomonas saccharevitans</name>
    <dbReference type="NCBI Taxonomy" id="416872"/>
    <lineage>
        <taxon>Bacteria</taxon>
        <taxon>Pseudomonadati</taxon>
        <taxon>Pseudomonadota</taxon>
        <taxon>Gammaproteobacteria</taxon>
        <taxon>Oceanospirillales</taxon>
        <taxon>Halomonadaceae</taxon>
        <taxon>Halomonas</taxon>
    </lineage>
</organism>